<reference evidence="2 3" key="1">
    <citation type="submission" date="2019-09" db="EMBL/GenBank/DDBJ databases">
        <title>YIM 132180 draft genome.</title>
        <authorList>
            <person name="Zhang K."/>
        </authorList>
    </citation>
    <scope>NUCLEOTIDE SEQUENCE [LARGE SCALE GENOMIC DNA]</scope>
    <source>
        <strain evidence="2 3">YIM 132180</strain>
    </source>
</reference>
<proteinExistence type="predicted"/>
<dbReference type="Proteomes" id="UP000432089">
    <property type="component" value="Unassembled WGS sequence"/>
</dbReference>
<protein>
    <submittedName>
        <fullName evidence="2">Uncharacterized protein</fullName>
    </submittedName>
</protein>
<feature type="region of interest" description="Disordered" evidence="1">
    <location>
        <begin position="11"/>
        <end position="51"/>
    </location>
</feature>
<accession>A0A7V7TXW3</accession>
<organism evidence="2 3">
    <name type="scientific">Plantimonas leprariae</name>
    <dbReference type="NCBI Taxonomy" id="2615207"/>
    <lineage>
        <taxon>Bacteria</taxon>
        <taxon>Pseudomonadati</taxon>
        <taxon>Pseudomonadota</taxon>
        <taxon>Alphaproteobacteria</taxon>
        <taxon>Hyphomicrobiales</taxon>
        <taxon>Aurantimonadaceae</taxon>
        <taxon>Plantimonas</taxon>
    </lineage>
</organism>
<evidence type="ECO:0000256" key="1">
    <source>
        <dbReference type="SAM" id="MobiDB-lite"/>
    </source>
</evidence>
<name>A0A7V7TXW3_9HYPH</name>
<evidence type="ECO:0000313" key="2">
    <source>
        <dbReference type="EMBL" id="KAB0676273.1"/>
    </source>
</evidence>
<evidence type="ECO:0000313" key="3">
    <source>
        <dbReference type="Proteomes" id="UP000432089"/>
    </source>
</evidence>
<feature type="compositionally biased region" description="Low complexity" evidence="1">
    <location>
        <begin position="29"/>
        <end position="45"/>
    </location>
</feature>
<keyword evidence="3" id="KW-1185">Reference proteome</keyword>
<comment type="caution">
    <text evidence="2">The sequence shown here is derived from an EMBL/GenBank/DDBJ whole genome shotgun (WGS) entry which is preliminary data.</text>
</comment>
<gene>
    <name evidence="2" type="ORF">F6X38_21440</name>
</gene>
<dbReference type="EMBL" id="VZDO01000024">
    <property type="protein sequence ID" value="KAB0676273.1"/>
    <property type="molecule type" value="Genomic_DNA"/>
</dbReference>
<dbReference type="RefSeq" id="WP_150973453.1">
    <property type="nucleotide sequence ID" value="NZ_VZDO01000024.1"/>
</dbReference>
<sequence length="159" mass="16249">MSPPPVIVDVTVTGGGTDGCSTTQVQTDSGSARPSRSPRGPFPAAIPTTRSSAACAGAVPAGWAVPPTGPRSRRRRIRRTTTCAATTRHVADGLSEIVIGAVGTDAQADGKAPFLDAIDRALALQEGGVRVSAPARDLDPVNLVRRSGLPLELLGLTFS</sequence>
<dbReference type="AlphaFoldDB" id="A0A7V7TXW3"/>